<comment type="caution">
    <text evidence="1">The sequence shown here is derived from an EMBL/GenBank/DDBJ whole genome shotgun (WGS) entry which is preliminary data.</text>
</comment>
<proteinExistence type="predicted"/>
<keyword evidence="2" id="KW-1185">Reference proteome</keyword>
<dbReference type="HOGENOM" id="CLU_2918808_0_0_10"/>
<evidence type="ECO:0000313" key="2">
    <source>
        <dbReference type="Proteomes" id="UP000003112"/>
    </source>
</evidence>
<evidence type="ECO:0000313" key="1">
    <source>
        <dbReference type="EMBL" id="EFU29544.1"/>
    </source>
</evidence>
<name>E6KA78_9BACT</name>
<dbReference type="STRING" id="873513.HMPREF6485_2514"/>
<reference evidence="1 2" key="1">
    <citation type="submission" date="2010-10" db="EMBL/GenBank/DDBJ databases">
        <authorList>
            <person name="Muzny D."/>
            <person name="Qin X."/>
            <person name="Deng J."/>
            <person name="Jiang H."/>
            <person name="Liu Y."/>
            <person name="Qu J."/>
            <person name="Song X.-Z."/>
            <person name="Zhang L."/>
            <person name="Thornton R."/>
            <person name="Coyle M."/>
            <person name="Francisco L."/>
            <person name="Jackson L."/>
            <person name="Javaid M."/>
            <person name="Korchina V."/>
            <person name="Kovar C."/>
            <person name="Mata R."/>
            <person name="Mathew T."/>
            <person name="Ngo R."/>
            <person name="Nguyen L."/>
            <person name="Nguyen N."/>
            <person name="Okwuonu G."/>
            <person name="Ongeri F."/>
            <person name="Pham C."/>
            <person name="Simmons D."/>
            <person name="Wilczek-Boney K."/>
            <person name="Hale W."/>
            <person name="Jakkamsetti A."/>
            <person name="Pham P."/>
            <person name="Ruth R."/>
            <person name="San Lucas F."/>
            <person name="Warren J."/>
            <person name="Zhang J."/>
            <person name="Zhao Z."/>
            <person name="Zhou C."/>
            <person name="Zhu D."/>
            <person name="Lee S."/>
            <person name="Bess C."/>
            <person name="Blankenburg K."/>
            <person name="Forbes L."/>
            <person name="Fu Q."/>
            <person name="Gubbala S."/>
            <person name="Hirani K."/>
            <person name="Jayaseelan J.C."/>
            <person name="Lara F."/>
            <person name="Munidasa M."/>
            <person name="Palculict T."/>
            <person name="Patil S."/>
            <person name="Pu L.-L."/>
            <person name="Saada N."/>
            <person name="Tang L."/>
            <person name="Weissenberger G."/>
            <person name="Zhu Y."/>
            <person name="Hemphill L."/>
            <person name="Shang Y."/>
            <person name="Youmans B."/>
            <person name="Ayvaz T."/>
            <person name="Ross M."/>
            <person name="Santibanez J."/>
            <person name="Aqrawi P."/>
            <person name="Gross S."/>
            <person name="Joshi V."/>
            <person name="Fowler G."/>
            <person name="Nazareth L."/>
            <person name="Reid J."/>
            <person name="Worley K."/>
            <person name="Petrosino J."/>
            <person name="Highlander S."/>
            <person name="Gibbs R."/>
        </authorList>
    </citation>
    <scope>NUCLEOTIDE SEQUENCE [LARGE SCALE GENOMIC DNA]</scope>
    <source>
        <strain evidence="1 2">ATCC 33574</strain>
    </source>
</reference>
<gene>
    <name evidence="1" type="ORF">HMPREF6485_2514</name>
</gene>
<organism evidence="1 2">
    <name type="scientific">Segatella buccae ATCC 33574</name>
    <dbReference type="NCBI Taxonomy" id="873513"/>
    <lineage>
        <taxon>Bacteria</taxon>
        <taxon>Pseudomonadati</taxon>
        <taxon>Bacteroidota</taxon>
        <taxon>Bacteroidia</taxon>
        <taxon>Bacteroidales</taxon>
        <taxon>Prevotellaceae</taxon>
        <taxon>Segatella</taxon>
    </lineage>
</organism>
<dbReference type="AlphaFoldDB" id="E6KA78"/>
<sequence length="61" mass="7298">MVIYPTLKCLNPHILILKAIYKDFEKYAEMESRDKEWQGELGQDTLLYIFWPNDRCGCTQK</sequence>
<dbReference type="EMBL" id="AEPD01000044">
    <property type="protein sequence ID" value="EFU29544.1"/>
    <property type="molecule type" value="Genomic_DNA"/>
</dbReference>
<accession>E6KA78</accession>
<protein>
    <submittedName>
        <fullName evidence="1">Uncharacterized protein</fullName>
    </submittedName>
</protein>
<dbReference type="Proteomes" id="UP000003112">
    <property type="component" value="Unassembled WGS sequence"/>
</dbReference>